<feature type="domain" description="STY4199-like HEPN" evidence="3">
    <location>
        <begin position="4"/>
        <end position="274"/>
    </location>
</feature>
<reference evidence="4 5" key="1">
    <citation type="submission" date="2015-05" db="EMBL/GenBank/DDBJ databases">
        <title>Genome sequences of Pluralibacter gergoviae.</title>
        <authorList>
            <person name="Greninger A.L."/>
            <person name="Miller S."/>
        </authorList>
    </citation>
    <scope>NUCLEOTIDE SEQUENCE [LARGE SCALE GENOMIC DNA]</scope>
    <source>
        <strain evidence="4 5">JS81F13</strain>
    </source>
</reference>
<evidence type="ECO:0000313" key="5">
    <source>
        <dbReference type="Proteomes" id="UP000036196"/>
    </source>
</evidence>
<dbReference type="EMBL" id="LDZF01000022">
    <property type="protein sequence ID" value="KMK11960.1"/>
    <property type="molecule type" value="Genomic_DNA"/>
</dbReference>
<dbReference type="AlphaFoldDB" id="A0A0J5LTD5"/>
<keyword evidence="2" id="KW-1133">Transmembrane helix</keyword>
<name>A0A0J5LTD5_PLUGE</name>
<dbReference type="Pfam" id="PF18729">
    <property type="entry name" value="HEPN_STY4199"/>
    <property type="match status" value="1"/>
</dbReference>
<dbReference type="eggNOG" id="ENOG502ZA3Q">
    <property type="taxonomic scope" value="Bacteria"/>
</dbReference>
<protein>
    <submittedName>
        <fullName evidence="4">Membrane protein</fullName>
    </submittedName>
</protein>
<dbReference type="Proteomes" id="UP000036196">
    <property type="component" value="Unassembled WGS sequence"/>
</dbReference>
<feature type="transmembrane region" description="Helical" evidence="2">
    <location>
        <begin position="332"/>
        <end position="352"/>
    </location>
</feature>
<gene>
    <name evidence="4" type="ORF">ABW06_18490</name>
</gene>
<evidence type="ECO:0000256" key="1">
    <source>
        <dbReference type="SAM" id="MobiDB-lite"/>
    </source>
</evidence>
<dbReference type="RefSeq" id="WP_048280042.1">
    <property type="nucleotide sequence ID" value="NZ_LDZF01000022.1"/>
</dbReference>
<accession>A0A0J5LTD5</accession>
<dbReference type="PATRIC" id="fig|61647.15.peg.2232"/>
<keyword evidence="2" id="KW-0812">Transmembrane</keyword>
<proteinExistence type="predicted"/>
<dbReference type="InterPro" id="IPR040816">
    <property type="entry name" value="STY4199_HEPN_dom"/>
</dbReference>
<evidence type="ECO:0000313" key="4">
    <source>
        <dbReference type="EMBL" id="KMK11960.1"/>
    </source>
</evidence>
<feature type="region of interest" description="Disordered" evidence="1">
    <location>
        <begin position="303"/>
        <end position="322"/>
    </location>
</feature>
<sequence>MSTAGQDAVQELARYLEVIHRAAAALLARLNVHVAEVSDLHQFLDGLEQARLSLGGWGRVARRLNMSDAELSELTLRLRLLRQTVAGREQEASDNQRIAALRLLVMLEQVSGLTFTSLPGDAAAIRHQARQQMRTLTLMLEALVTRAWPDVTRFHNYLKLHFGPDRVRRWLSKSEGEGIISGMRFSELALLVVDKKLFARHYARLFNSAAALTLLVEQRATLHAFLESCRPLRNAILAGRPLSAAEGRLLDLYFQQIAGPVQRACREGRTGVDPQALGRADDAALAAWWARAVRRAESLGEDTLPVGESIDPSRQGEQRTPQARDRLMARGLWGLVGAVALAIIGGGAWLIGASAAPEQAPTAAAPVSSAGAAPERPSARETLSRRGVSWDANALRAAIDRNDVGIVRLFLQGGMTWRLAWTEQALAAGSDEVLGLLLRYRLQMDEPKPCRRFINTLSHAMASGAALTAMRKTYLQTFCTTEPVVQRQRYSLDQARQRAAAAPNDENKKWLTIQSAIYEEIE</sequence>
<evidence type="ECO:0000259" key="3">
    <source>
        <dbReference type="Pfam" id="PF18729"/>
    </source>
</evidence>
<keyword evidence="2" id="KW-0472">Membrane</keyword>
<evidence type="ECO:0000256" key="2">
    <source>
        <dbReference type="SAM" id="Phobius"/>
    </source>
</evidence>
<organism evidence="4 5">
    <name type="scientific">Pluralibacter gergoviae</name>
    <name type="common">Enterobacter gergoviae</name>
    <dbReference type="NCBI Taxonomy" id="61647"/>
    <lineage>
        <taxon>Bacteria</taxon>
        <taxon>Pseudomonadati</taxon>
        <taxon>Pseudomonadota</taxon>
        <taxon>Gammaproteobacteria</taxon>
        <taxon>Enterobacterales</taxon>
        <taxon>Enterobacteriaceae</taxon>
        <taxon>Pluralibacter</taxon>
    </lineage>
</organism>
<keyword evidence="5" id="KW-1185">Reference proteome</keyword>
<comment type="caution">
    <text evidence="4">The sequence shown here is derived from an EMBL/GenBank/DDBJ whole genome shotgun (WGS) entry which is preliminary data.</text>
</comment>